<dbReference type="Gramene" id="ORUFI01G31740.1">
    <property type="protein sequence ID" value="ORUFI01G31740.1"/>
    <property type="gene ID" value="ORUFI01G31740"/>
</dbReference>
<protein>
    <submittedName>
        <fullName evidence="2">Uncharacterized protein</fullName>
    </submittedName>
</protein>
<dbReference type="EnsemblPlants" id="ORUFI01G31740.1">
    <property type="protein sequence ID" value="ORUFI01G31740.1"/>
    <property type="gene ID" value="ORUFI01G31740"/>
</dbReference>
<dbReference type="AlphaFoldDB" id="A0A0E0N1K9"/>
<dbReference type="HOGENOM" id="CLU_1417246_0_0_1"/>
<dbReference type="Proteomes" id="UP000008022">
    <property type="component" value="Unassembled WGS sequence"/>
</dbReference>
<evidence type="ECO:0000313" key="2">
    <source>
        <dbReference type="EnsemblPlants" id="ORUFI01G31740.1"/>
    </source>
</evidence>
<sequence length="192" mass="20545">MEKKAIDDDDDAPNRPSYGTYGNDPVARRASQKTTDRDGVRDGNGSGTMHGAGLSDGEKVTTITMDLASFDAADGLDTWTRKRLSGTRFRPRLTSRCASRTHALLPAVVRQQRGGGGLLLRQSGVALAWGKSAGVLRAEEVGSGVHGSAVVQGRRGVGLPEDLRAPAPHVKNGTAQVLAEMKLYRYVRTRSF</sequence>
<accession>A0A0E0N1K9</accession>
<feature type="region of interest" description="Disordered" evidence="1">
    <location>
        <begin position="1"/>
        <end position="57"/>
    </location>
</feature>
<dbReference type="OMA" id="EMKLYRY"/>
<name>A0A0E0N1K9_ORYRU</name>
<reference evidence="3" key="1">
    <citation type="submission" date="2013-06" db="EMBL/GenBank/DDBJ databases">
        <authorList>
            <person name="Zhao Q."/>
        </authorList>
    </citation>
    <scope>NUCLEOTIDE SEQUENCE</scope>
    <source>
        <strain evidence="3">cv. W1943</strain>
    </source>
</reference>
<evidence type="ECO:0000256" key="1">
    <source>
        <dbReference type="SAM" id="MobiDB-lite"/>
    </source>
</evidence>
<keyword evidence="3" id="KW-1185">Reference proteome</keyword>
<reference evidence="2" key="2">
    <citation type="submission" date="2015-06" db="UniProtKB">
        <authorList>
            <consortium name="EnsemblPlants"/>
        </authorList>
    </citation>
    <scope>IDENTIFICATION</scope>
</reference>
<evidence type="ECO:0000313" key="3">
    <source>
        <dbReference type="Proteomes" id="UP000008022"/>
    </source>
</evidence>
<proteinExistence type="predicted"/>
<organism evidence="2 3">
    <name type="scientific">Oryza rufipogon</name>
    <name type="common">Brownbeard rice</name>
    <name type="synonym">Asian wild rice</name>
    <dbReference type="NCBI Taxonomy" id="4529"/>
    <lineage>
        <taxon>Eukaryota</taxon>
        <taxon>Viridiplantae</taxon>
        <taxon>Streptophyta</taxon>
        <taxon>Embryophyta</taxon>
        <taxon>Tracheophyta</taxon>
        <taxon>Spermatophyta</taxon>
        <taxon>Magnoliopsida</taxon>
        <taxon>Liliopsida</taxon>
        <taxon>Poales</taxon>
        <taxon>Poaceae</taxon>
        <taxon>BOP clade</taxon>
        <taxon>Oryzoideae</taxon>
        <taxon>Oryzeae</taxon>
        <taxon>Oryzinae</taxon>
        <taxon>Oryza</taxon>
    </lineage>
</organism>